<dbReference type="GO" id="GO:0016787">
    <property type="term" value="F:hydrolase activity"/>
    <property type="evidence" value="ECO:0007669"/>
    <property type="project" value="UniProtKB-KW"/>
</dbReference>
<dbReference type="Gene3D" id="3.20.20.140">
    <property type="entry name" value="Metal-dependent hydrolases"/>
    <property type="match status" value="1"/>
</dbReference>
<dbReference type="InterPro" id="IPR032466">
    <property type="entry name" value="Metal_Hydrolase"/>
</dbReference>
<dbReference type="PANTHER" id="PTHR35563">
    <property type="entry name" value="BARREL METAL-DEPENDENT HYDROLASE, PUTATIVE (AFU_ORTHOLOGUE AFUA_1G16240)-RELATED"/>
    <property type="match status" value="1"/>
</dbReference>
<dbReference type="PANTHER" id="PTHR35563:SF2">
    <property type="entry name" value="BARREL METAL-DEPENDENT HYDROLASE, PUTATIVE (AFU_ORTHOLOGUE AFUA_1G16240)-RELATED"/>
    <property type="match status" value="1"/>
</dbReference>
<accession>A0ABU0LW49</accession>
<comment type="caution">
    <text evidence="2">The sequence shown here is derived from an EMBL/GenBank/DDBJ whole genome shotgun (WGS) entry which is preliminary data.</text>
</comment>
<sequence length="298" mass="32494">MTEQFRHTIPRGACDCHVHLFGPAQSYPFAAQRVYTPGDATEYQLDAMHKRLGIDRVVLIQPSVYGTDNARLLAGLARLGPRARAIAVLDGRISDAELEDLDRAGVRGVRVNAATHGVHDPDHVWAVLDENARQLAGSNWHVQVLTRLPVIEALASRIERLPVPLVVDHFALVDPTAGLAVTAFQTLLALVRKGHVVVKMSAIERLTGPHNVPAIIPFIRELMAANPQALLWGSDWPHTGGGRSSRQNAKQIEPFADMDDALALRVLWDAIPDSSLIEQILVSNPARLYGFPAGASDE</sequence>
<name>A0ABU0LW49_9HYPH</name>
<gene>
    <name evidence="2" type="ORF">QOZ99_003842</name>
</gene>
<dbReference type="Pfam" id="PF04909">
    <property type="entry name" value="Amidohydro_2"/>
    <property type="match status" value="1"/>
</dbReference>
<dbReference type="EMBL" id="JAUSVR010000018">
    <property type="protein sequence ID" value="MDQ0512926.1"/>
    <property type="molecule type" value="Genomic_DNA"/>
</dbReference>
<keyword evidence="3" id="KW-1185">Reference proteome</keyword>
<dbReference type="InterPro" id="IPR052358">
    <property type="entry name" value="Aro_Compnd_Degr_Hydrolases"/>
</dbReference>
<dbReference type="RefSeq" id="WP_306891573.1">
    <property type="nucleotide sequence ID" value="NZ_JAUSVR010000018.1"/>
</dbReference>
<keyword evidence="2" id="KW-0378">Hydrolase</keyword>
<evidence type="ECO:0000313" key="3">
    <source>
        <dbReference type="Proteomes" id="UP001235094"/>
    </source>
</evidence>
<reference evidence="2 3" key="1">
    <citation type="submission" date="2023-07" db="EMBL/GenBank/DDBJ databases">
        <title>Genomic Encyclopedia of Type Strains, Phase IV (KMG-IV): sequencing the most valuable type-strain genomes for metagenomic binning, comparative biology and taxonomic classification.</title>
        <authorList>
            <person name="Goeker M."/>
        </authorList>
    </citation>
    <scope>NUCLEOTIDE SEQUENCE [LARGE SCALE GENOMIC DNA]</scope>
    <source>
        <strain evidence="2 3">DSM 15561</strain>
    </source>
</reference>
<evidence type="ECO:0000313" key="2">
    <source>
        <dbReference type="EMBL" id="MDQ0512926.1"/>
    </source>
</evidence>
<dbReference type="Proteomes" id="UP001235094">
    <property type="component" value="Unassembled WGS sequence"/>
</dbReference>
<protein>
    <submittedName>
        <fullName evidence="2">TIM-barrel fold metal-dependent hydrolase</fullName>
    </submittedName>
</protein>
<evidence type="ECO:0000259" key="1">
    <source>
        <dbReference type="Pfam" id="PF04909"/>
    </source>
</evidence>
<feature type="domain" description="Amidohydrolase-related" evidence="1">
    <location>
        <begin position="14"/>
        <end position="291"/>
    </location>
</feature>
<organism evidence="2 3">
    <name type="scientific">Ancylobacter amanitiformis</name>
    <dbReference type="NCBI Taxonomy" id="217069"/>
    <lineage>
        <taxon>Bacteria</taxon>
        <taxon>Pseudomonadati</taxon>
        <taxon>Pseudomonadota</taxon>
        <taxon>Alphaproteobacteria</taxon>
        <taxon>Hyphomicrobiales</taxon>
        <taxon>Xanthobacteraceae</taxon>
        <taxon>Ancylobacter</taxon>
    </lineage>
</organism>
<proteinExistence type="predicted"/>
<dbReference type="SUPFAM" id="SSF51556">
    <property type="entry name" value="Metallo-dependent hydrolases"/>
    <property type="match status" value="1"/>
</dbReference>
<dbReference type="InterPro" id="IPR006680">
    <property type="entry name" value="Amidohydro-rel"/>
</dbReference>